<evidence type="ECO:0000313" key="4">
    <source>
        <dbReference type="EMBL" id="KAJ7385301.1"/>
    </source>
</evidence>
<dbReference type="SUPFAM" id="SSF54928">
    <property type="entry name" value="RNA-binding domain, RBD"/>
    <property type="match status" value="1"/>
</dbReference>
<evidence type="ECO:0000259" key="3">
    <source>
        <dbReference type="PROSITE" id="PS50102"/>
    </source>
</evidence>
<dbReference type="PANTHER" id="PTHR32343">
    <property type="entry name" value="SERINE/ARGININE-RICH SPLICING FACTOR"/>
    <property type="match status" value="1"/>
</dbReference>
<feature type="compositionally biased region" description="Polar residues" evidence="2">
    <location>
        <begin position="212"/>
        <end position="226"/>
    </location>
</feature>
<dbReference type="AlphaFoldDB" id="A0A9X0D3L2"/>
<dbReference type="PROSITE" id="PS50102">
    <property type="entry name" value="RRM"/>
    <property type="match status" value="1"/>
</dbReference>
<dbReference type="InterPro" id="IPR000504">
    <property type="entry name" value="RRM_dom"/>
</dbReference>
<dbReference type="SMART" id="SM00360">
    <property type="entry name" value="RRM"/>
    <property type="match status" value="1"/>
</dbReference>
<dbReference type="InterPro" id="IPR012677">
    <property type="entry name" value="Nucleotide-bd_a/b_plait_sf"/>
</dbReference>
<evidence type="ECO:0000313" key="5">
    <source>
        <dbReference type="Proteomes" id="UP001163046"/>
    </source>
</evidence>
<name>A0A9X0D3L2_9CNID</name>
<dbReference type="GO" id="GO:0003723">
    <property type="term" value="F:RNA binding"/>
    <property type="evidence" value="ECO:0007669"/>
    <property type="project" value="UniProtKB-UniRule"/>
</dbReference>
<comment type="caution">
    <text evidence="4">The sequence shown here is derived from an EMBL/GenBank/DDBJ whole genome shotgun (WGS) entry which is preliminary data.</text>
</comment>
<reference evidence="4" key="1">
    <citation type="submission" date="2023-01" db="EMBL/GenBank/DDBJ databases">
        <title>Genome assembly of the deep-sea coral Lophelia pertusa.</title>
        <authorList>
            <person name="Herrera S."/>
            <person name="Cordes E."/>
        </authorList>
    </citation>
    <scope>NUCLEOTIDE SEQUENCE</scope>
    <source>
        <strain evidence="4">USNM1676648</strain>
        <tissue evidence="4">Polyp</tissue>
    </source>
</reference>
<evidence type="ECO:0000256" key="2">
    <source>
        <dbReference type="SAM" id="MobiDB-lite"/>
    </source>
</evidence>
<dbReference type="EMBL" id="MU825881">
    <property type="protein sequence ID" value="KAJ7385301.1"/>
    <property type="molecule type" value="Genomic_DNA"/>
</dbReference>
<feature type="region of interest" description="Disordered" evidence="2">
    <location>
        <begin position="1"/>
        <end position="31"/>
    </location>
</feature>
<dbReference type="OrthoDB" id="266020at2759"/>
<dbReference type="Proteomes" id="UP001163046">
    <property type="component" value="Unassembled WGS sequence"/>
</dbReference>
<dbReference type="InterPro" id="IPR035979">
    <property type="entry name" value="RBD_domain_sf"/>
</dbReference>
<dbReference type="Gene3D" id="3.30.70.330">
    <property type="match status" value="1"/>
</dbReference>
<feature type="region of interest" description="Disordered" evidence="2">
    <location>
        <begin position="183"/>
        <end position="235"/>
    </location>
</feature>
<evidence type="ECO:0000256" key="1">
    <source>
        <dbReference type="PROSITE-ProRule" id="PRU00176"/>
    </source>
</evidence>
<organism evidence="4 5">
    <name type="scientific">Desmophyllum pertusum</name>
    <dbReference type="NCBI Taxonomy" id="174260"/>
    <lineage>
        <taxon>Eukaryota</taxon>
        <taxon>Metazoa</taxon>
        <taxon>Cnidaria</taxon>
        <taxon>Anthozoa</taxon>
        <taxon>Hexacorallia</taxon>
        <taxon>Scleractinia</taxon>
        <taxon>Caryophylliina</taxon>
        <taxon>Caryophylliidae</taxon>
        <taxon>Desmophyllum</taxon>
    </lineage>
</organism>
<dbReference type="CDD" id="cd00590">
    <property type="entry name" value="RRM_SF"/>
    <property type="match status" value="1"/>
</dbReference>
<sequence length="249" mass="27068">MNGYNLRGSTLRMNPGIERNSQQNAKVSKDRKGELPLKVDMAKRNKSTVITNGFVDKNAVVTELKPGSSINMNSPLPKEMKKVENWETGSELSPKMFAGENKKFFSQDNFDSCVYKEDGGYPIHVSNFASGTTQGSLKQVFSTCGNIVHVKLNEKFAFIYFNKQEEAVTALQKMQGVKVGDKKLTVTPRTTPKGKAKQQDDLSAAGSGLHHASNQSSVSSCDSATPKSPVRHSMSDAACGVGATLMDTH</sequence>
<proteinExistence type="predicted"/>
<accession>A0A9X0D3L2</accession>
<feature type="domain" description="RRM" evidence="3">
    <location>
        <begin position="121"/>
        <end position="191"/>
    </location>
</feature>
<protein>
    <recommendedName>
        <fullName evidence="3">RRM domain-containing protein</fullName>
    </recommendedName>
</protein>
<keyword evidence="1" id="KW-0694">RNA-binding</keyword>
<dbReference type="Pfam" id="PF00076">
    <property type="entry name" value="RRM_1"/>
    <property type="match status" value="1"/>
</dbReference>
<gene>
    <name evidence="4" type="ORF">OS493_016375</name>
</gene>
<keyword evidence="5" id="KW-1185">Reference proteome</keyword>